<feature type="region of interest" description="Disordered" evidence="1">
    <location>
        <begin position="1"/>
        <end position="49"/>
    </location>
</feature>
<dbReference type="GeneID" id="78287196"/>
<dbReference type="Proteomes" id="UP000198558">
    <property type="component" value="Unassembled WGS sequence"/>
</dbReference>
<feature type="compositionally biased region" description="Basic and acidic residues" evidence="1">
    <location>
        <begin position="1"/>
        <end position="29"/>
    </location>
</feature>
<sequence length="210" mass="24471">MTKETKNDNTSKSTKNKENKKTSEKKTEVIQENQTDELKENNTSKTNKSKPKLKLIDDMVLNVESTTFGTLIFANSKNGDKVKWMHEGDIQQISVESVRFMKSNQIRFFEKNWVRLISIADDGYDKYTSKDIYEALMLQKYIKNSELDIEDLILNHPDKINYYIEKMGNTFKTSVTVKCNDMIDSQKLDSFSLIRKLEGILNCELRNLEN</sequence>
<evidence type="ECO:0000256" key="1">
    <source>
        <dbReference type="SAM" id="MobiDB-lite"/>
    </source>
</evidence>
<dbReference type="AlphaFoldDB" id="A0A1I0BJG0"/>
<dbReference type="EMBL" id="FOIN01000001">
    <property type="protein sequence ID" value="SET07147.1"/>
    <property type="molecule type" value="Genomic_DNA"/>
</dbReference>
<name>A0A1I0BJG0_9FIRM</name>
<protein>
    <submittedName>
        <fullName evidence="2">Uncharacterized protein</fullName>
    </submittedName>
</protein>
<proteinExistence type="predicted"/>
<gene>
    <name evidence="2" type="ORF">SAMN04489758_101152</name>
</gene>
<evidence type="ECO:0000313" key="2">
    <source>
        <dbReference type="EMBL" id="SET07147.1"/>
    </source>
</evidence>
<accession>A0A1I0BJG0</accession>
<reference evidence="3" key="1">
    <citation type="submission" date="2016-10" db="EMBL/GenBank/DDBJ databases">
        <authorList>
            <person name="Varghese N."/>
            <person name="Submissions S."/>
        </authorList>
    </citation>
    <scope>NUCLEOTIDE SEQUENCE [LARGE SCALE GENOMIC DNA]</scope>
    <source>
        <strain evidence="3">DSM 1551</strain>
    </source>
</reference>
<dbReference type="RefSeq" id="WP_092351479.1">
    <property type="nucleotide sequence ID" value="NZ_FOIN01000001.1"/>
</dbReference>
<evidence type="ECO:0000313" key="3">
    <source>
        <dbReference type="Proteomes" id="UP000198558"/>
    </source>
</evidence>
<organism evidence="2 3">
    <name type="scientific">Thomasclavelia cocleata</name>
    <dbReference type="NCBI Taxonomy" id="69824"/>
    <lineage>
        <taxon>Bacteria</taxon>
        <taxon>Bacillati</taxon>
        <taxon>Bacillota</taxon>
        <taxon>Erysipelotrichia</taxon>
        <taxon>Erysipelotrichales</taxon>
        <taxon>Coprobacillaceae</taxon>
        <taxon>Thomasclavelia</taxon>
    </lineage>
</organism>
<keyword evidence="3" id="KW-1185">Reference proteome</keyword>